<dbReference type="Proteomes" id="UP000515153">
    <property type="component" value="Unplaced"/>
</dbReference>
<reference evidence="3" key="3">
    <citation type="submission" date="2025-08" db="UniProtKB">
        <authorList>
            <consortium name="RefSeq"/>
        </authorList>
    </citation>
    <scope>IDENTIFICATION</scope>
    <source>
        <strain evidence="3">NI907</strain>
    </source>
</reference>
<dbReference type="GeneID" id="41962546"/>
<feature type="region of interest" description="Disordered" evidence="1">
    <location>
        <begin position="55"/>
        <end position="77"/>
    </location>
</feature>
<evidence type="ECO:0000256" key="1">
    <source>
        <dbReference type="SAM" id="MobiDB-lite"/>
    </source>
</evidence>
<evidence type="ECO:0000313" key="3">
    <source>
        <dbReference type="RefSeq" id="XP_030981034.1"/>
    </source>
</evidence>
<evidence type="ECO:0000313" key="2">
    <source>
        <dbReference type="Proteomes" id="UP000515153"/>
    </source>
</evidence>
<organism evidence="2 3">
    <name type="scientific">Pyricularia grisea</name>
    <name type="common">Crabgrass-specific blast fungus</name>
    <name type="synonym">Magnaporthe grisea</name>
    <dbReference type="NCBI Taxonomy" id="148305"/>
    <lineage>
        <taxon>Eukaryota</taxon>
        <taxon>Fungi</taxon>
        <taxon>Dikarya</taxon>
        <taxon>Ascomycota</taxon>
        <taxon>Pezizomycotina</taxon>
        <taxon>Sordariomycetes</taxon>
        <taxon>Sordariomycetidae</taxon>
        <taxon>Magnaporthales</taxon>
        <taxon>Pyriculariaceae</taxon>
        <taxon>Pyricularia</taxon>
    </lineage>
</organism>
<reference evidence="3" key="2">
    <citation type="submission" date="2019-10" db="EMBL/GenBank/DDBJ databases">
        <authorList>
            <consortium name="NCBI Genome Project"/>
        </authorList>
    </citation>
    <scope>NUCLEOTIDE SEQUENCE</scope>
    <source>
        <strain evidence="3">NI907</strain>
    </source>
</reference>
<keyword evidence="2" id="KW-1185">Reference proteome</keyword>
<feature type="region of interest" description="Disordered" evidence="1">
    <location>
        <begin position="342"/>
        <end position="361"/>
    </location>
</feature>
<dbReference type="AlphaFoldDB" id="A0A6P8B1W7"/>
<accession>A0A6P8B1W7</accession>
<feature type="compositionally biased region" description="Basic and acidic residues" evidence="1">
    <location>
        <begin position="195"/>
        <end position="221"/>
    </location>
</feature>
<reference evidence="3" key="1">
    <citation type="journal article" date="2019" name="Mol. Biol. Evol.">
        <title>Blast fungal genomes show frequent chromosomal changes, gene gains and losses, and effector gene turnover.</title>
        <authorList>
            <person name="Gomez Luciano L.B."/>
            <person name="Jason Tsai I."/>
            <person name="Chuma I."/>
            <person name="Tosa Y."/>
            <person name="Chen Y.H."/>
            <person name="Li J.Y."/>
            <person name="Li M.Y."/>
            <person name="Jade Lu M.Y."/>
            <person name="Nakayashiki H."/>
            <person name="Li W.H."/>
        </authorList>
    </citation>
    <scope>NUCLEOTIDE SEQUENCE</scope>
    <source>
        <strain evidence="3">NI907</strain>
    </source>
</reference>
<dbReference type="RefSeq" id="XP_030981034.1">
    <property type="nucleotide sequence ID" value="XM_031127637.1"/>
</dbReference>
<dbReference type="KEGG" id="pgri:PgNI_07627"/>
<protein>
    <submittedName>
        <fullName evidence="3">Uncharacterized protein</fullName>
    </submittedName>
</protein>
<feature type="region of interest" description="Disordered" evidence="1">
    <location>
        <begin position="195"/>
        <end position="240"/>
    </location>
</feature>
<dbReference type="OrthoDB" id="10638395at2759"/>
<name>A0A6P8B1W7_PYRGI</name>
<feature type="region of interest" description="Disordered" evidence="1">
    <location>
        <begin position="373"/>
        <end position="434"/>
    </location>
</feature>
<gene>
    <name evidence="3" type="ORF">PgNI_07627</name>
</gene>
<sequence length="434" mass="49148">MAQLCRGKLAPRIPQPAWRAFDRKIIANLKGSGFNESNTLLLNSFACQETIWAEQRGNGQNQPPPEGTKGKTRTEPWTQYPDSVRDCHVSFVGQVYQAMCAKVMFLFGEANRVGCLGHWSGRLDQQRLWGKYEGVEMWILFTYRSPTEIESIIFLGPHPEHFMRSYKREIITKTIMMDTVYRCVAEMTSMERTDEQANYQERKYTESLSNKADKKEKRQLDDITSEQPSKKAKEGNGISQLETNSSFGANIVIECVDCGFRRRNTEARYWNKDSRFYVTSRGYRCDFCSRSSTNNPAGTSQMRLFIPVDREVPYILREKAQYGRTPSAVIQSMNQRREKCQESGEFPEGRPIKWDTVPVGQKKKGYKGPVTLLGLEDNAGDPNAGKHQGPRTGQSNGKGGKWTGQGPHPAKPKTVAGAFDPFSYVAPAADDEEE</sequence>
<proteinExistence type="predicted"/>
<feature type="compositionally biased region" description="Basic and acidic residues" evidence="1">
    <location>
        <begin position="342"/>
        <end position="353"/>
    </location>
</feature>